<gene>
    <name evidence="2" type="ORF">SS1G_10479</name>
</gene>
<proteinExistence type="predicted"/>
<dbReference type="KEGG" id="ssl:SS1G_10479"/>
<dbReference type="EMBL" id="CH476635">
    <property type="protein sequence ID" value="EDN94605.1"/>
    <property type="molecule type" value="Genomic_DNA"/>
</dbReference>
<protein>
    <submittedName>
        <fullName evidence="2">Uncharacterized protein</fullName>
    </submittedName>
</protein>
<reference evidence="3" key="1">
    <citation type="journal article" date="2011" name="PLoS Genet.">
        <title>Genomic analysis of the necrotrophic fungal pathogens Sclerotinia sclerotiorum and Botrytis cinerea.</title>
        <authorList>
            <person name="Amselem J."/>
            <person name="Cuomo C.A."/>
            <person name="van Kan J.A."/>
            <person name="Viaud M."/>
            <person name="Benito E.P."/>
            <person name="Couloux A."/>
            <person name="Coutinho P.M."/>
            <person name="de Vries R.P."/>
            <person name="Dyer P.S."/>
            <person name="Fillinger S."/>
            <person name="Fournier E."/>
            <person name="Gout L."/>
            <person name="Hahn M."/>
            <person name="Kohn L."/>
            <person name="Lapalu N."/>
            <person name="Plummer K.M."/>
            <person name="Pradier J.M."/>
            <person name="Quevillon E."/>
            <person name="Sharon A."/>
            <person name="Simon A."/>
            <person name="ten Have A."/>
            <person name="Tudzynski B."/>
            <person name="Tudzynski P."/>
            <person name="Wincker P."/>
            <person name="Andrew M."/>
            <person name="Anthouard V."/>
            <person name="Beever R.E."/>
            <person name="Beffa R."/>
            <person name="Benoit I."/>
            <person name="Bouzid O."/>
            <person name="Brault B."/>
            <person name="Chen Z."/>
            <person name="Choquer M."/>
            <person name="Collemare J."/>
            <person name="Cotton P."/>
            <person name="Danchin E.G."/>
            <person name="Da Silva C."/>
            <person name="Gautier A."/>
            <person name="Giraud C."/>
            <person name="Giraud T."/>
            <person name="Gonzalez C."/>
            <person name="Grossetete S."/>
            <person name="Guldener U."/>
            <person name="Henrissat B."/>
            <person name="Howlett B.J."/>
            <person name="Kodira C."/>
            <person name="Kretschmer M."/>
            <person name="Lappartient A."/>
            <person name="Leroch M."/>
            <person name="Levis C."/>
            <person name="Mauceli E."/>
            <person name="Neuveglise C."/>
            <person name="Oeser B."/>
            <person name="Pearson M."/>
            <person name="Poulain J."/>
            <person name="Poussereau N."/>
            <person name="Quesneville H."/>
            <person name="Rascle C."/>
            <person name="Schumacher J."/>
            <person name="Segurens B."/>
            <person name="Sexton A."/>
            <person name="Silva E."/>
            <person name="Sirven C."/>
            <person name="Soanes D.M."/>
            <person name="Talbot N.J."/>
            <person name="Templeton M."/>
            <person name="Yandava C."/>
            <person name="Yarden O."/>
            <person name="Zeng Q."/>
            <person name="Rollins J.A."/>
            <person name="Lebrun M.H."/>
            <person name="Dickman M."/>
        </authorList>
    </citation>
    <scope>NUCLEOTIDE SEQUENCE [LARGE SCALE GENOMIC DNA]</scope>
    <source>
        <strain evidence="3">ATCC 18683 / 1980 / Ss-1</strain>
    </source>
</reference>
<dbReference type="GeneID" id="5484913"/>
<keyword evidence="1" id="KW-0812">Transmembrane</keyword>
<dbReference type="Proteomes" id="UP000001312">
    <property type="component" value="Unassembled WGS sequence"/>
</dbReference>
<keyword evidence="1" id="KW-0472">Membrane</keyword>
<feature type="transmembrane region" description="Helical" evidence="1">
    <location>
        <begin position="39"/>
        <end position="64"/>
    </location>
</feature>
<dbReference type="HOGENOM" id="CLU_1897471_0_0_1"/>
<dbReference type="RefSeq" id="XP_001588931.1">
    <property type="nucleotide sequence ID" value="XM_001588881.1"/>
</dbReference>
<keyword evidence="1" id="KW-1133">Transmembrane helix</keyword>
<evidence type="ECO:0000313" key="2">
    <source>
        <dbReference type="EMBL" id="EDN94605.1"/>
    </source>
</evidence>
<name>A7EYR3_SCLS1</name>
<feature type="transmembrane region" description="Helical" evidence="1">
    <location>
        <begin position="7"/>
        <end position="33"/>
    </location>
</feature>
<keyword evidence="3" id="KW-1185">Reference proteome</keyword>
<sequence>MPVIVAAVIVAAVIVVAVIVVAVIVVAVIVVAVIVAAVIVIAVIIAAVTIAAVIIIASTVSIIIRSVEDYVDREMRIWGRVLSTTECENVRKAYLVHADSKTRCATTPATSSILRRVYVHELKEVYLSVYVHPG</sequence>
<organism evidence="2 3">
    <name type="scientific">Sclerotinia sclerotiorum (strain ATCC 18683 / 1980 / Ss-1)</name>
    <name type="common">White mold</name>
    <name type="synonym">Whetzelinia sclerotiorum</name>
    <dbReference type="NCBI Taxonomy" id="665079"/>
    <lineage>
        <taxon>Eukaryota</taxon>
        <taxon>Fungi</taxon>
        <taxon>Dikarya</taxon>
        <taxon>Ascomycota</taxon>
        <taxon>Pezizomycotina</taxon>
        <taxon>Leotiomycetes</taxon>
        <taxon>Helotiales</taxon>
        <taxon>Sclerotiniaceae</taxon>
        <taxon>Sclerotinia</taxon>
    </lineage>
</organism>
<evidence type="ECO:0000313" key="3">
    <source>
        <dbReference type="Proteomes" id="UP000001312"/>
    </source>
</evidence>
<accession>A7EYR3</accession>
<dbReference type="InParanoid" id="A7EYR3"/>
<dbReference type="AlphaFoldDB" id="A7EYR3"/>
<evidence type="ECO:0000256" key="1">
    <source>
        <dbReference type="SAM" id="Phobius"/>
    </source>
</evidence>